<evidence type="ECO:0000313" key="2">
    <source>
        <dbReference type="Proteomes" id="UP000292110"/>
    </source>
</evidence>
<sequence length="63" mass="6712">MTNTTLECGTVPKGTKVKIDGCPFVLQDDVQVGADQTIVDLAIKNQNDFENGIGVVGESTTRE</sequence>
<dbReference type="EMBL" id="SGIM01000004">
    <property type="protein sequence ID" value="RZF53681.1"/>
    <property type="molecule type" value="Genomic_DNA"/>
</dbReference>
<organism evidence="1 2">
    <name type="scientific">Acinetobacter halotolerans</name>
    <dbReference type="NCBI Taxonomy" id="1752076"/>
    <lineage>
        <taxon>Bacteria</taxon>
        <taxon>Pseudomonadati</taxon>
        <taxon>Pseudomonadota</taxon>
        <taxon>Gammaproteobacteria</taxon>
        <taxon>Moraxellales</taxon>
        <taxon>Moraxellaceae</taxon>
        <taxon>Acinetobacter</taxon>
    </lineage>
</organism>
<reference evidence="1 2" key="1">
    <citation type="submission" date="2019-02" db="EMBL/GenBank/DDBJ databases">
        <title>The draft genome of Acinetobacter halotolerans strain JCM 31009.</title>
        <authorList>
            <person name="Qin J."/>
            <person name="Feng Y."/>
            <person name="Nemec A."/>
            <person name="Zong Z."/>
        </authorList>
    </citation>
    <scope>NUCLEOTIDE SEQUENCE [LARGE SCALE GENOMIC DNA]</scope>
    <source>
        <strain evidence="1 2">JCM 31009</strain>
    </source>
</reference>
<comment type="caution">
    <text evidence="1">The sequence shown here is derived from an EMBL/GenBank/DDBJ whole genome shotgun (WGS) entry which is preliminary data.</text>
</comment>
<dbReference type="Proteomes" id="UP000292110">
    <property type="component" value="Unassembled WGS sequence"/>
</dbReference>
<proteinExistence type="predicted"/>
<dbReference type="AlphaFoldDB" id="A0A4Q6XKH1"/>
<dbReference type="RefSeq" id="WP_130161751.1">
    <property type="nucleotide sequence ID" value="NZ_SGIM01000004.1"/>
</dbReference>
<protein>
    <submittedName>
        <fullName evidence="1">Uncharacterized protein</fullName>
    </submittedName>
</protein>
<evidence type="ECO:0000313" key="1">
    <source>
        <dbReference type="EMBL" id="RZF53681.1"/>
    </source>
</evidence>
<gene>
    <name evidence="1" type="ORF">EXE30_06815</name>
</gene>
<keyword evidence="2" id="KW-1185">Reference proteome</keyword>
<accession>A0A4Q6XKH1</accession>
<name>A0A4Q6XKH1_9GAMM</name>